<dbReference type="AlphaFoldDB" id="A0A382LHQ8"/>
<sequence length="100" mass="10866">MNNLLITASTIAILVSCATNSDGLKRTETKNLPTTTVQEITTLATTPKPAFHPPEEGEVFETIVKLCDLAFNSLKCEEDCFSSETNLIDCSNEAEEIGLE</sequence>
<proteinExistence type="predicted"/>
<organism evidence="1">
    <name type="scientific">marine metagenome</name>
    <dbReference type="NCBI Taxonomy" id="408172"/>
    <lineage>
        <taxon>unclassified sequences</taxon>
        <taxon>metagenomes</taxon>
        <taxon>ecological metagenomes</taxon>
    </lineage>
</organism>
<protein>
    <submittedName>
        <fullName evidence="1">Uncharacterized protein</fullName>
    </submittedName>
</protein>
<evidence type="ECO:0000313" key="1">
    <source>
        <dbReference type="EMBL" id="SVC34411.1"/>
    </source>
</evidence>
<accession>A0A382LHQ8</accession>
<name>A0A382LHQ8_9ZZZZ</name>
<reference evidence="1" key="1">
    <citation type="submission" date="2018-05" db="EMBL/GenBank/DDBJ databases">
        <authorList>
            <person name="Lanie J.A."/>
            <person name="Ng W.-L."/>
            <person name="Kazmierczak K.M."/>
            <person name="Andrzejewski T.M."/>
            <person name="Davidsen T.M."/>
            <person name="Wayne K.J."/>
            <person name="Tettelin H."/>
            <person name="Glass J.I."/>
            <person name="Rusch D."/>
            <person name="Podicherti R."/>
            <person name="Tsui H.-C.T."/>
            <person name="Winkler M.E."/>
        </authorList>
    </citation>
    <scope>NUCLEOTIDE SEQUENCE</scope>
</reference>
<gene>
    <name evidence="1" type="ORF">METZ01_LOCUS287265</name>
</gene>
<dbReference type="EMBL" id="UINC01086182">
    <property type="protein sequence ID" value="SVC34411.1"/>
    <property type="molecule type" value="Genomic_DNA"/>
</dbReference>